<reference evidence="1 3" key="1">
    <citation type="submission" date="2015-01" db="EMBL/GenBank/DDBJ databases">
        <title>Evolution of Trichinella species and genotypes.</title>
        <authorList>
            <person name="Korhonen P.K."/>
            <person name="Edoardo P."/>
            <person name="Giuseppe L.R."/>
            <person name="Gasser R.B."/>
        </authorList>
    </citation>
    <scope>NUCLEOTIDE SEQUENCE [LARGE SCALE GENOMIC DNA]</scope>
    <source>
        <strain evidence="1">ISS13</strain>
    </source>
</reference>
<evidence type="ECO:0000313" key="3">
    <source>
        <dbReference type="Proteomes" id="UP000054632"/>
    </source>
</evidence>
<organism evidence="1 3">
    <name type="scientific">Trichinella pseudospiralis</name>
    <name type="common">Parasitic roundworm</name>
    <dbReference type="NCBI Taxonomy" id="6337"/>
    <lineage>
        <taxon>Eukaryota</taxon>
        <taxon>Metazoa</taxon>
        <taxon>Ecdysozoa</taxon>
        <taxon>Nematoda</taxon>
        <taxon>Enoplea</taxon>
        <taxon>Dorylaimia</taxon>
        <taxon>Trichinellida</taxon>
        <taxon>Trichinellidae</taxon>
        <taxon>Trichinella</taxon>
    </lineage>
</organism>
<comment type="caution">
    <text evidence="1">The sequence shown here is derived from an EMBL/GenBank/DDBJ whole genome shotgun (WGS) entry which is preliminary data.</text>
</comment>
<dbReference type="EMBL" id="JYDR01006042">
    <property type="protein sequence ID" value="KRY25562.1"/>
    <property type="molecule type" value="Genomic_DNA"/>
</dbReference>
<evidence type="ECO:0000313" key="2">
    <source>
        <dbReference type="EMBL" id="KRY25562.1"/>
    </source>
</evidence>
<proteinExistence type="predicted"/>
<gene>
    <name evidence="1" type="ORF">T4A_12177</name>
    <name evidence="2" type="ORF">T4A_6103</name>
</gene>
<protein>
    <submittedName>
        <fullName evidence="1">Uncharacterized protein</fullName>
    </submittedName>
</protein>
<name>A0A0V1AKA5_TRIPS</name>
<dbReference type="AlphaFoldDB" id="A0A0V1AKA5"/>
<dbReference type="Proteomes" id="UP000054632">
    <property type="component" value="Unassembled WGS sequence"/>
</dbReference>
<dbReference type="EMBL" id="JYDR01006218">
    <property type="protein sequence ID" value="KRY25282.1"/>
    <property type="molecule type" value="Genomic_DNA"/>
</dbReference>
<accession>A0A0V1AKA5</accession>
<sequence length="37" mass="4021">MFENSSARLGGIPYFHSSPLPHPVAVPEACRLARSPQ</sequence>
<evidence type="ECO:0000313" key="1">
    <source>
        <dbReference type="EMBL" id="KRY25282.1"/>
    </source>
</evidence>